<sequence>MDIEIRKIVCSTNAIESVNARIRRAVPHVLQAHVFSTTVTLRRVGRARCARPRSAQTGTMPMAVAHQWWAGTRRGRRDG</sequence>
<dbReference type="InterPro" id="IPR001207">
    <property type="entry name" value="Transposase_mutator"/>
</dbReference>
<organism evidence="6 7">
    <name type="scientific">Paractinoplanes bogorensis</name>
    <dbReference type="NCBI Taxonomy" id="1610840"/>
    <lineage>
        <taxon>Bacteria</taxon>
        <taxon>Bacillati</taxon>
        <taxon>Actinomycetota</taxon>
        <taxon>Actinomycetes</taxon>
        <taxon>Micromonosporales</taxon>
        <taxon>Micromonosporaceae</taxon>
        <taxon>Paractinoplanes</taxon>
    </lineage>
</organism>
<evidence type="ECO:0000256" key="2">
    <source>
        <dbReference type="ARBA" id="ARBA00010961"/>
    </source>
</evidence>
<accession>A0ABS5YX52</accession>
<dbReference type="Pfam" id="PF00872">
    <property type="entry name" value="Transposase_mut"/>
    <property type="match status" value="1"/>
</dbReference>
<evidence type="ECO:0000256" key="1">
    <source>
        <dbReference type="ARBA" id="ARBA00002190"/>
    </source>
</evidence>
<keyword evidence="7" id="KW-1185">Reference proteome</keyword>
<name>A0ABS5YX52_9ACTN</name>
<dbReference type="Proteomes" id="UP001519654">
    <property type="component" value="Unassembled WGS sequence"/>
</dbReference>
<evidence type="ECO:0000256" key="5">
    <source>
        <dbReference type="ARBA" id="ARBA00023172"/>
    </source>
</evidence>
<evidence type="ECO:0000256" key="4">
    <source>
        <dbReference type="ARBA" id="ARBA00023125"/>
    </source>
</evidence>
<evidence type="ECO:0000313" key="7">
    <source>
        <dbReference type="Proteomes" id="UP001519654"/>
    </source>
</evidence>
<keyword evidence="5" id="KW-0233">DNA recombination</keyword>
<protein>
    <submittedName>
        <fullName evidence="6">Transposase</fullName>
    </submittedName>
</protein>
<keyword evidence="4" id="KW-0238">DNA-binding</keyword>
<reference evidence="6 7" key="1">
    <citation type="submission" date="2021-06" db="EMBL/GenBank/DDBJ databases">
        <title>Actinoplanes lichenicola sp. nov., and Actinoplanes ovalisporus sp. nov., isolated from lichen in Thailand.</title>
        <authorList>
            <person name="Saeng-In P."/>
            <person name="Kanchanasin P."/>
            <person name="Yuki M."/>
            <person name="Kudo T."/>
            <person name="Ohkuma M."/>
            <person name="Phongsopitanun W."/>
            <person name="Tanasupawat S."/>
        </authorList>
    </citation>
    <scope>NUCLEOTIDE SEQUENCE [LARGE SCALE GENOMIC DNA]</scope>
    <source>
        <strain evidence="6 7">NBRC 110975</strain>
    </source>
</reference>
<evidence type="ECO:0000313" key="6">
    <source>
        <dbReference type="EMBL" id="MBU2667641.1"/>
    </source>
</evidence>
<comment type="function">
    <text evidence="1">Required for the transposition of the insertion element.</text>
</comment>
<gene>
    <name evidence="6" type="ORF">KOI35_29415</name>
</gene>
<comment type="similarity">
    <text evidence="2">Belongs to the transposase mutator family.</text>
</comment>
<proteinExistence type="inferred from homology"/>
<dbReference type="EMBL" id="JAHKKG010000009">
    <property type="protein sequence ID" value="MBU2667641.1"/>
    <property type="molecule type" value="Genomic_DNA"/>
</dbReference>
<comment type="caution">
    <text evidence="6">The sequence shown here is derived from an EMBL/GenBank/DDBJ whole genome shotgun (WGS) entry which is preliminary data.</text>
</comment>
<keyword evidence="3" id="KW-0815">Transposition</keyword>
<evidence type="ECO:0000256" key="3">
    <source>
        <dbReference type="ARBA" id="ARBA00022578"/>
    </source>
</evidence>